<reference evidence="1" key="1">
    <citation type="submission" date="2020-11" db="EMBL/GenBank/DDBJ databases">
        <title>Multidrug resistant novel bacterium Savagea serpentis sp. nov., isolated from the scats of a vine snake (Ahaetulla nasuta).</title>
        <authorList>
            <person name="Venkata Ramana V."/>
            <person name="Vikas Patil S."/>
            <person name="Yogita Lugani V."/>
        </authorList>
    </citation>
    <scope>NUCLEOTIDE SEQUENCE</scope>
    <source>
        <strain evidence="1">SN6</strain>
    </source>
</reference>
<sequence length="519" mass="60634">MQATFTELEIIEVLQNEGLEVKQNQTTYYKEKGIIQSGKSLKAFIKTIEQVFESVEVNGRGKKRIYTVGAKLDEIAEREDGRADNGRKVSAAQIEFHDNAMGLIITQDLINKPYTLSTWARHFGIELLPMSEHDVRFQKLVRTLEQGFQLKHSNDAITKEEFTNPMPRFQWFRTIDITKNFVERYNGRAKGMAQSVFKISEQNGHIKLKTVYTGVVDVDKNEYKTITEEEYEKFKKRESEVLSEHGFDKKGKFISKSMEWTRYISQNEKLITDEWKYFSKVYKAINEALMKEFGYTRAFESIQITEVSEQAQKDFNYGTTENGKEILADDMIADMHRRHFKSDSEQAQNLHKQSDFKKRFPYLVATVLLNKVDTKHMKAFEQDLLEFVANFEDYLMTKEMENGLFINADGRKERILNAQKDVKNKIKMYKLNVMQGVNAEMEDYKKELLNVELFADKEELGSVDSTEEINEDNLFSVELSSAANALIEKERRESYLLSDYIMDKNKERNVTHDLFYGLQ</sequence>
<proteinExistence type="predicted"/>
<dbReference type="EMBL" id="JADKPV010000001">
    <property type="protein sequence ID" value="MBF4500220.1"/>
    <property type="molecule type" value="Genomic_DNA"/>
</dbReference>
<dbReference type="AlphaFoldDB" id="A0A8J7G998"/>
<dbReference type="Proteomes" id="UP000622653">
    <property type="component" value="Unassembled WGS sequence"/>
</dbReference>
<evidence type="ECO:0000313" key="2">
    <source>
        <dbReference type="Proteomes" id="UP000622653"/>
    </source>
</evidence>
<gene>
    <name evidence="1" type="ORF">IRY55_02495</name>
</gene>
<accession>A0A8J7G998</accession>
<dbReference type="RefSeq" id="WP_194561669.1">
    <property type="nucleotide sequence ID" value="NZ_JADKPV010000001.1"/>
</dbReference>
<organism evidence="1 2">
    <name type="scientific">Savagea serpentis</name>
    <dbReference type="NCBI Taxonomy" id="2785297"/>
    <lineage>
        <taxon>Bacteria</taxon>
        <taxon>Bacillati</taxon>
        <taxon>Bacillota</taxon>
        <taxon>Bacilli</taxon>
        <taxon>Bacillales</taxon>
        <taxon>Caryophanaceae</taxon>
        <taxon>Savagea</taxon>
    </lineage>
</organism>
<keyword evidence="2" id="KW-1185">Reference proteome</keyword>
<name>A0A8J7G998_9BACL</name>
<evidence type="ECO:0000313" key="1">
    <source>
        <dbReference type="EMBL" id="MBF4500220.1"/>
    </source>
</evidence>
<comment type="caution">
    <text evidence="1">The sequence shown here is derived from an EMBL/GenBank/DDBJ whole genome shotgun (WGS) entry which is preliminary data.</text>
</comment>
<protein>
    <submittedName>
        <fullName evidence="1">Uncharacterized protein</fullName>
    </submittedName>
</protein>